<feature type="transmembrane region" description="Helical" evidence="1">
    <location>
        <begin position="193"/>
        <end position="211"/>
    </location>
</feature>
<feature type="transmembrane region" description="Helical" evidence="1">
    <location>
        <begin position="146"/>
        <end position="166"/>
    </location>
</feature>
<protein>
    <submittedName>
        <fullName evidence="2">Uncharacterized protein</fullName>
    </submittedName>
</protein>
<dbReference type="EMBL" id="CCXY01000057">
    <property type="protein sequence ID" value="CEG11528.1"/>
    <property type="molecule type" value="Genomic_DNA"/>
</dbReference>
<feature type="transmembrane region" description="Helical" evidence="1">
    <location>
        <begin position="101"/>
        <end position="120"/>
    </location>
</feature>
<feature type="transmembrane region" description="Helical" evidence="1">
    <location>
        <begin position="12"/>
        <end position="36"/>
    </location>
</feature>
<organism evidence="2">
    <name type="scientific">groundwater metagenome</name>
    <dbReference type="NCBI Taxonomy" id="717931"/>
    <lineage>
        <taxon>unclassified sequences</taxon>
        <taxon>metagenomes</taxon>
        <taxon>ecological metagenomes</taxon>
    </lineage>
</organism>
<evidence type="ECO:0000256" key="1">
    <source>
        <dbReference type="SAM" id="Phobius"/>
    </source>
</evidence>
<keyword evidence="1" id="KW-0812">Transmembrane</keyword>
<keyword evidence="1" id="KW-0472">Membrane</keyword>
<feature type="transmembrane region" description="Helical" evidence="1">
    <location>
        <begin position="359"/>
        <end position="392"/>
    </location>
</feature>
<dbReference type="AlphaFoldDB" id="A0A098E6F3"/>
<feature type="transmembrane region" description="Helical" evidence="1">
    <location>
        <begin position="218"/>
        <end position="238"/>
    </location>
</feature>
<feature type="transmembrane region" description="Helical" evidence="1">
    <location>
        <begin position="533"/>
        <end position="553"/>
    </location>
</feature>
<name>A0A098E6F3_9ZZZZ</name>
<keyword evidence="1" id="KW-1133">Transmembrane helix</keyword>
<accession>A0A098E6F3</accession>
<sequence length="763" mass="88136">MEFNLNKFKERILTIDSLGLLYILVVGGLCHILPILEIVKGFLALPGFLIVPYLVGNVFVPKKTRENEKGLYEKISGFVITWMLGLIVLTIGAMILEVLNLFNLFYYIVSIFIIIWIKILSQTCSGKRPVINGSIKILIISHYKEFIIIAIMLLLPIILLMGLSPFPTKNAGDSFRFCLGIYQIINQSLIPQLGVYFPFLEIIIASLTIIFNIHSFTIFWTGTFFSYFVYGFGIYLLGYRLSNNKALSLLMVLFAIFPFWSKTMNLYRFIPQTWIYFIFPYVLFVIHGILHQNLPKIKTKNLIKLGFVSLIISWLAYEFSTILLPTSNYSPNIRVLYFMLFWIFNIILLRLIFNTKDSIIIGTIFAFLVMIHHPMSFLAIAFLILYISLYFLSKYNVSYYYIVAYTLIFSVSIAIIFHVPAYFYPTGIFNVHYYNLGFSEKVDLLSYVFSYFTLFLFIIGTLYIVLIRFRDISSLSFLVMSLSAMFIYLLNVEILIRMLPFFLVFAVFIVSQGFLFVIHNFNNLSYKGKRFSIVPIILIITLICIFGPILNYLNDITTVGADSGISTISSFDKEEYDAALFIEKNLPNAIIISDPWTQNIISGLSGTQNLGEMNGGGNIKRCIQKIIISWDSVDAYNLSMTILSKNISTDYSIIKKEDIFQQQEIAVIRGNRFELNFTKKDPLIVITPRTIKYGKYSSAWFLAKTKSYIWEDMFPVKGTLDSRSPEIEKFFNSTYFELIYNDENKIYIFKVKNQIEQNESAKY</sequence>
<feature type="transmembrane region" description="Helical" evidence="1">
    <location>
        <begin position="302"/>
        <end position="323"/>
    </location>
</feature>
<gene>
    <name evidence="2" type="ORF">MSIBF_A150006</name>
</gene>
<feature type="transmembrane region" description="Helical" evidence="1">
    <location>
        <begin position="399"/>
        <end position="424"/>
    </location>
</feature>
<feature type="transmembrane region" description="Helical" evidence="1">
    <location>
        <begin position="72"/>
        <end position="95"/>
    </location>
</feature>
<feature type="transmembrane region" description="Helical" evidence="1">
    <location>
        <begin position="273"/>
        <end position="290"/>
    </location>
</feature>
<feature type="transmembrane region" description="Helical" evidence="1">
    <location>
        <begin position="477"/>
        <end position="496"/>
    </location>
</feature>
<evidence type="ECO:0000313" key="2">
    <source>
        <dbReference type="EMBL" id="CEG11528.1"/>
    </source>
</evidence>
<proteinExistence type="predicted"/>
<feature type="transmembrane region" description="Helical" evidence="1">
    <location>
        <begin position="444"/>
        <end position="465"/>
    </location>
</feature>
<feature type="transmembrane region" description="Helical" evidence="1">
    <location>
        <begin position="42"/>
        <end position="60"/>
    </location>
</feature>
<reference evidence="2" key="1">
    <citation type="submission" date="2014-09" db="EMBL/GenBank/DDBJ databases">
        <authorList>
            <person name="Probst J Alexander"/>
        </authorList>
    </citation>
    <scope>NUCLEOTIDE SEQUENCE</scope>
</reference>
<feature type="transmembrane region" description="Helical" evidence="1">
    <location>
        <begin position="335"/>
        <end position="353"/>
    </location>
</feature>
<feature type="transmembrane region" description="Helical" evidence="1">
    <location>
        <begin position="502"/>
        <end position="521"/>
    </location>
</feature>